<dbReference type="PRINTS" id="PR00469">
    <property type="entry name" value="PNDRDTASEII"/>
</dbReference>
<dbReference type="PANTHER" id="PTHR43735:SF3">
    <property type="entry name" value="FERROPTOSIS SUPPRESSOR PROTEIN 1"/>
    <property type="match status" value="1"/>
</dbReference>
<organism evidence="6 7">
    <name type="scientific">Planotetraspora thailandica</name>
    <dbReference type="NCBI Taxonomy" id="487172"/>
    <lineage>
        <taxon>Bacteria</taxon>
        <taxon>Bacillati</taxon>
        <taxon>Actinomycetota</taxon>
        <taxon>Actinomycetes</taxon>
        <taxon>Streptosporangiales</taxon>
        <taxon>Streptosporangiaceae</taxon>
        <taxon>Planotetraspora</taxon>
    </lineage>
</organism>
<evidence type="ECO:0000256" key="4">
    <source>
        <dbReference type="ARBA" id="ARBA00023002"/>
    </source>
</evidence>
<evidence type="ECO:0000313" key="6">
    <source>
        <dbReference type="EMBL" id="GII54078.1"/>
    </source>
</evidence>
<proteinExistence type="inferred from homology"/>
<dbReference type="EMBL" id="BOOR01000012">
    <property type="protein sequence ID" value="GII54078.1"/>
    <property type="molecule type" value="Genomic_DNA"/>
</dbReference>
<evidence type="ECO:0000259" key="5">
    <source>
        <dbReference type="Pfam" id="PF07992"/>
    </source>
</evidence>
<keyword evidence="2" id="KW-0285">Flavoprotein</keyword>
<dbReference type="PRINTS" id="PR00368">
    <property type="entry name" value="FADPNR"/>
</dbReference>
<evidence type="ECO:0000256" key="3">
    <source>
        <dbReference type="ARBA" id="ARBA00022827"/>
    </source>
</evidence>
<dbReference type="InterPro" id="IPR036188">
    <property type="entry name" value="FAD/NAD-bd_sf"/>
</dbReference>
<reference evidence="6" key="1">
    <citation type="submission" date="2021-01" db="EMBL/GenBank/DDBJ databases">
        <title>Whole genome shotgun sequence of Planotetraspora thailandica NBRC 104271.</title>
        <authorList>
            <person name="Komaki H."/>
            <person name="Tamura T."/>
        </authorList>
    </citation>
    <scope>NUCLEOTIDE SEQUENCE</scope>
    <source>
        <strain evidence="6">NBRC 104271</strain>
    </source>
</reference>
<dbReference type="Gene3D" id="3.50.50.100">
    <property type="match status" value="1"/>
</dbReference>
<keyword evidence="4" id="KW-0560">Oxidoreductase</keyword>
<dbReference type="GO" id="GO:0004174">
    <property type="term" value="F:electron-transferring-flavoprotein dehydrogenase activity"/>
    <property type="evidence" value="ECO:0007669"/>
    <property type="project" value="TreeGrafter"/>
</dbReference>
<dbReference type="InterPro" id="IPR023753">
    <property type="entry name" value="FAD/NAD-binding_dom"/>
</dbReference>
<protein>
    <submittedName>
        <fullName evidence="6">NADH dehydrogenase</fullName>
    </submittedName>
</protein>
<keyword evidence="3" id="KW-0274">FAD</keyword>
<dbReference type="PANTHER" id="PTHR43735">
    <property type="entry name" value="APOPTOSIS-INDUCING FACTOR 1"/>
    <property type="match status" value="1"/>
</dbReference>
<dbReference type="GO" id="GO:0005737">
    <property type="term" value="C:cytoplasm"/>
    <property type="evidence" value="ECO:0007669"/>
    <property type="project" value="TreeGrafter"/>
</dbReference>
<keyword evidence="7" id="KW-1185">Reference proteome</keyword>
<evidence type="ECO:0000256" key="2">
    <source>
        <dbReference type="ARBA" id="ARBA00022630"/>
    </source>
</evidence>
<comment type="caution">
    <text evidence="6">The sequence shown here is derived from an EMBL/GenBank/DDBJ whole genome shotgun (WGS) entry which is preliminary data.</text>
</comment>
<name>A0A8J3XYB0_9ACTN</name>
<gene>
    <name evidence="6" type="primary">ndh_1</name>
    <name evidence="6" type="ORF">Pth03_24670</name>
</gene>
<feature type="domain" description="FAD/NAD(P)-binding" evidence="5">
    <location>
        <begin position="10"/>
        <end position="280"/>
    </location>
</feature>
<dbReference type="RefSeq" id="WP_203944281.1">
    <property type="nucleotide sequence ID" value="NZ_BOOR01000012.1"/>
</dbReference>
<comment type="similarity">
    <text evidence="1">Belongs to the FAD-dependent oxidoreductase family.</text>
</comment>
<evidence type="ECO:0000313" key="7">
    <source>
        <dbReference type="Proteomes" id="UP000605992"/>
    </source>
</evidence>
<sequence length="375" mass="40087">MSDSDGVRTSVVVVGGGYAGIRVAKELDDVADVTLVSPSDAFVHNVAAWRALVEPVWLDQIFMPYDRLLRNGRFVRDRAVDVDGRRVRLASGKVLEPDYLVLATGSSYPFPAKTDAPDAETARARFLGAHEDLLKADRALLVGAGPTGLELAGEIKAFFPDKHVTIVDAGPDVLHGPFDQTLRDELRRQLKELGVEVLLGSPLRELPDTPPATYGEIVVTTEAGTKVTADIWFQCFGLTPQTEYLGGTLAEARDANGYIRVDENLRVAGQDRVFAIGDIGDADRNTGGNATYQAMTVAASIRTLITGEGELGRWERSQPLIVVPLGPEGGASWFPGDDGVLGLAGPEVTTGVKGKAMLVDMYSPLFDGPGGITED</sequence>
<dbReference type="GO" id="GO:0050660">
    <property type="term" value="F:flavin adenine dinucleotide binding"/>
    <property type="evidence" value="ECO:0007669"/>
    <property type="project" value="TreeGrafter"/>
</dbReference>
<dbReference type="Proteomes" id="UP000605992">
    <property type="component" value="Unassembled WGS sequence"/>
</dbReference>
<dbReference type="Pfam" id="PF07992">
    <property type="entry name" value="Pyr_redox_2"/>
    <property type="match status" value="1"/>
</dbReference>
<accession>A0A8J3XYB0</accession>
<evidence type="ECO:0000256" key="1">
    <source>
        <dbReference type="ARBA" id="ARBA00006442"/>
    </source>
</evidence>
<dbReference type="AlphaFoldDB" id="A0A8J3XYB0"/>
<dbReference type="SUPFAM" id="SSF51905">
    <property type="entry name" value="FAD/NAD(P)-binding domain"/>
    <property type="match status" value="1"/>
</dbReference>